<dbReference type="AlphaFoldDB" id="A0A2P2PE33"/>
<dbReference type="EMBL" id="GGEC01072513">
    <property type="protein sequence ID" value="MBX52997.1"/>
    <property type="molecule type" value="Transcribed_RNA"/>
</dbReference>
<name>A0A2P2PE33_RHIMU</name>
<organism evidence="1">
    <name type="scientific">Rhizophora mucronata</name>
    <name type="common">Asiatic mangrove</name>
    <dbReference type="NCBI Taxonomy" id="61149"/>
    <lineage>
        <taxon>Eukaryota</taxon>
        <taxon>Viridiplantae</taxon>
        <taxon>Streptophyta</taxon>
        <taxon>Embryophyta</taxon>
        <taxon>Tracheophyta</taxon>
        <taxon>Spermatophyta</taxon>
        <taxon>Magnoliopsida</taxon>
        <taxon>eudicotyledons</taxon>
        <taxon>Gunneridae</taxon>
        <taxon>Pentapetalae</taxon>
        <taxon>rosids</taxon>
        <taxon>fabids</taxon>
        <taxon>Malpighiales</taxon>
        <taxon>Rhizophoraceae</taxon>
        <taxon>Rhizophora</taxon>
    </lineage>
</organism>
<sequence>MIDILQFLCEFRATQKPEDEEAY</sequence>
<protein>
    <submittedName>
        <fullName evidence="1">Uncharacterized protein</fullName>
    </submittedName>
</protein>
<proteinExistence type="predicted"/>
<evidence type="ECO:0000313" key="1">
    <source>
        <dbReference type="EMBL" id="MBX52997.1"/>
    </source>
</evidence>
<accession>A0A2P2PE33</accession>
<reference evidence="1" key="1">
    <citation type="submission" date="2018-02" db="EMBL/GenBank/DDBJ databases">
        <title>Rhizophora mucronata_Transcriptome.</title>
        <authorList>
            <person name="Meera S.P."/>
            <person name="Sreeshan A."/>
            <person name="Augustine A."/>
        </authorList>
    </citation>
    <scope>NUCLEOTIDE SEQUENCE</scope>
    <source>
        <tissue evidence="1">Leaf</tissue>
    </source>
</reference>